<sequence>MIIVAVAGKARVDLGRVGPVESKSIEPAVAVNDEEFAVRRPVRRLDEPLRLPHDARLSTCDIEDLDRATHG</sequence>
<evidence type="ECO:0000313" key="2">
    <source>
        <dbReference type="Proteomes" id="UP000006180"/>
    </source>
</evidence>
<organism evidence="1 2">
    <name type="scientific">Sinorhizobium fredii (strain USDA 257)</name>
    <dbReference type="NCBI Taxonomy" id="1185652"/>
    <lineage>
        <taxon>Bacteria</taxon>
        <taxon>Pseudomonadati</taxon>
        <taxon>Pseudomonadota</taxon>
        <taxon>Alphaproteobacteria</taxon>
        <taxon>Hyphomicrobiales</taxon>
        <taxon>Rhizobiaceae</taxon>
        <taxon>Sinorhizobium/Ensifer group</taxon>
        <taxon>Sinorhizobium</taxon>
    </lineage>
</organism>
<name>I3X9V5_SINF2</name>
<dbReference type="AlphaFoldDB" id="I3X9V5"/>
<dbReference type="Proteomes" id="UP000006180">
    <property type="component" value="Chromosome"/>
</dbReference>
<dbReference type="EMBL" id="CP003563">
    <property type="protein sequence ID" value="AFL52661.1"/>
    <property type="molecule type" value="Genomic_DNA"/>
</dbReference>
<proteinExistence type="predicted"/>
<dbReference type="HOGENOM" id="CLU_2737869_0_0_5"/>
<evidence type="ECO:0000313" key="1">
    <source>
        <dbReference type="EMBL" id="AFL52661.1"/>
    </source>
</evidence>
<dbReference type="PATRIC" id="fig|1185652.3.peg.4278"/>
<protein>
    <submittedName>
        <fullName evidence="1">Uncharacterized protein</fullName>
    </submittedName>
</protein>
<dbReference type="KEGG" id="sfd:USDA257_c41200"/>
<gene>
    <name evidence="1" type="ORF">USDA257_c41200</name>
</gene>
<accession>I3X9V5</accession>
<reference evidence="1 2" key="1">
    <citation type="journal article" date="2012" name="J. Bacteriol.">
        <title>Complete genome sequence of the broad-host-range strain Sinorhizobium fredii USDA257.</title>
        <authorList>
            <person name="Schuldes J."/>
            <person name="Rodriguez Orbegoso M."/>
            <person name="Schmeisser C."/>
            <person name="Krishnan H.B."/>
            <person name="Daniel R."/>
            <person name="Streit W.R."/>
        </authorList>
    </citation>
    <scope>NUCLEOTIDE SEQUENCE [LARGE SCALE GENOMIC DNA]</scope>
    <source>
        <strain evidence="1 2">USDA 257</strain>
    </source>
</reference>